<keyword evidence="3" id="KW-1185">Reference proteome</keyword>
<keyword evidence="1" id="KW-1133">Transmembrane helix</keyword>
<reference evidence="3" key="1">
    <citation type="submission" date="2009-11" db="EMBL/GenBank/DDBJ databases">
        <title>Genome sequencing of Bartonella species and comparative genomics.</title>
        <authorList>
            <person name="Engel P."/>
            <person name="Salzburger W."/>
            <person name="Marius L."/>
            <person name="Chao-Chin C."/>
            <person name="Soichi M."/>
            <person name="Christa L."/>
            <person name="Alexandra C."/>
            <person name="Aurelie L."/>
            <person name="Claudine M."/>
            <person name="Stephan S.C."/>
            <person name="Christoph D."/>
        </authorList>
    </citation>
    <scope>NUCLEOTIDE SEQUENCE [LARGE SCALE GENOMIC DNA]</scope>
    <source>
        <strain evidence="3">CIP 104772 / 73</strain>
    </source>
</reference>
<keyword evidence="1" id="KW-0472">Membrane</keyword>
<dbReference type="HOGENOM" id="CLU_2970082_0_0_5"/>
<proteinExistence type="predicted"/>
<keyword evidence="1" id="KW-0812">Transmembrane</keyword>
<accession>E6YG37</accession>
<dbReference type="KEGG" id="bcd:BARCL_0144"/>
<feature type="transmembrane region" description="Helical" evidence="1">
    <location>
        <begin position="7"/>
        <end position="26"/>
    </location>
</feature>
<protein>
    <submittedName>
        <fullName evidence="2">Uncharacterized protein</fullName>
    </submittedName>
</protein>
<dbReference type="Proteomes" id="UP000009101">
    <property type="component" value="Chromosome"/>
</dbReference>
<evidence type="ECO:0000313" key="2">
    <source>
        <dbReference type="EMBL" id="CBI75825.1"/>
    </source>
</evidence>
<gene>
    <name evidence="2" type="ordered locus">BARCL_0144</name>
</gene>
<dbReference type="EMBL" id="FN645454">
    <property type="protein sequence ID" value="CBI75825.1"/>
    <property type="molecule type" value="Genomic_DNA"/>
</dbReference>
<reference evidence="2 3" key="2">
    <citation type="journal article" date="2011" name="PLoS Genet.">
        <title>Parallel evolution of a type IV secretion system in radiating lineages of the host-restricted bacterial pathogen Bartonella.</title>
        <authorList>
            <person name="Engel P."/>
            <person name="Salzburger W."/>
            <person name="Liesch M."/>
            <person name="Chang C.C."/>
            <person name="Maruyama S."/>
            <person name="Lanz C."/>
            <person name="Calteau A."/>
            <person name="Lajus A."/>
            <person name="Medigue C."/>
            <person name="Schuster S.C."/>
            <person name="Dehio C."/>
        </authorList>
    </citation>
    <scope>NUCLEOTIDE SEQUENCE [LARGE SCALE GENOMIC DNA]</scope>
    <source>
        <strain evidence="3">CIP 104772 / 73</strain>
    </source>
</reference>
<organism evidence="2 3">
    <name type="scientific">Bartonella clarridgeiae (strain CCUG 45776 / CIP 104772 / 73)</name>
    <dbReference type="NCBI Taxonomy" id="696125"/>
    <lineage>
        <taxon>Bacteria</taxon>
        <taxon>Pseudomonadati</taxon>
        <taxon>Pseudomonadota</taxon>
        <taxon>Alphaproteobacteria</taxon>
        <taxon>Hyphomicrobiales</taxon>
        <taxon>Bartonellaceae</taxon>
        <taxon>Bartonella</taxon>
    </lineage>
</organism>
<evidence type="ECO:0000256" key="1">
    <source>
        <dbReference type="SAM" id="Phobius"/>
    </source>
</evidence>
<evidence type="ECO:0000313" key="3">
    <source>
        <dbReference type="Proteomes" id="UP000009101"/>
    </source>
</evidence>
<dbReference type="AlphaFoldDB" id="E6YG37"/>
<sequence>MNMCKDKLIHFLVVLVYSFEVLILIGGKKIEEKLCLKFLKIIRIFVLVQQVLFSFCKI</sequence>
<name>E6YG37_BARC7</name>